<dbReference type="InterPro" id="IPR012904">
    <property type="entry name" value="OGG_N"/>
</dbReference>
<dbReference type="GO" id="GO:0003684">
    <property type="term" value="F:damaged DNA binding"/>
    <property type="evidence" value="ECO:0007669"/>
    <property type="project" value="InterPro"/>
</dbReference>
<dbReference type="CDD" id="cd00056">
    <property type="entry name" value="ENDO3c"/>
    <property type="match status" value="1"/>
</dbReference>
<dbReference type="InterPro" id="IPR023170">
    <property type="entry name" value="HhH_base_excis_C"/>
</dbReference>
<keyword evidence="4" id="KW-0378">Hydrolase</keyword>
<comment type="caution">
    <text evidence="11">The sequence shown here is derived from an EMBL/GenBank/DDBJ whole genome shotgun (WGS) entry which is preliminary data.</text>
</comment>
<dbReference type="InterPro" id="IPR052054">
    <property type="entry name" value="Oxidative_DNA_repair_enzyme"/>
</dbReference>
<evidence type="ECO:0000256" key="6">
    <source>
        <dbReference type="ARBA" id="ARBA00023239"/>
    </source>
</evidence>
<dbReference type="GO" id="GO:0006289">
    <property type="term" value="P:nucleotide-excision repair"/>
    <property type="evidence" value="ECO:0007669"/>
    <property type="project" value="InterPro"/>
</dbReference>
<dbReference type="Gene3D" id="1.10.340.30">
    <property type="entry name" value="Hypothetical protein, domain 2"/>
    <property type="match status" value="1"/>
</dbReference>
<dbReference type="EC" id="4.2.99.18" evidence="2"/>
<dbReference type="PANTHER" id="PTHR10242">
    <property type="entry name" value="8-OXOGUANINE DNA GLYCOSYLASE"/>
    <property type="match status" value="1"/>
</dbReference>
<dbReference type="Pfam" id="PF07934">
    <property type="entry name" value="OGG_N"/>
    <property type="match status" value="1"/>
</dbReference>
<dbReference type="Proteomes" id="UP000460257">
    <property type="component" value="Unassembled WGS sequence"/>
</dbReference>
<dbReference type="GO" id="GO:0008534">
    <property type="term" value="F:oxidized purine nucleobase lesion DNA N-glycosylase activity"/>
    <property type="evidence" value="ECO:0007669"/>
    <property type="project" value="InterPro"/>
</dbReference>
<accession>A0A6N7J1C5</accession>
<dbReference type="PANTHER" id="PTHR10242:SF2">
    <property type="entry name" value="N-GLYCOSYLASE_DNA LYASE"/>
    <property type="match status" value="1"/>
</dbReference>
<name>A0A6N7J1C5_9FIRM</name>
<dbReference type="Gene3D" id="3.30.310.260">
    <property type="match status" value="1"/>
</dbReference>
<dbReference type="SUPFAM" id="SSF55945">
    <property type="entry name" value="TATA-box binding protein-like"/>
    <property type="match status" value="1"/>
</dbReference>
<evidence type="ECO:0000256" key="7">
    <source>
        <dbReference type="ARBA" id="ARBA00023268"/>
    </source>
</evidence>
<evidence type="ECO:0000256" key="4">
    <source>
        <dbReference type="ARBA" id="ARBA00022801"/>
    </source>
</evidence>
<keyword evidence="5" id="KW-0234">DNA repair</keyword>
<protein>
    <recommendedName>
        <fullName evidence="2">DNA-(apurinic or apyrimidinic site) lyase</fullName>
        <ecNumber evidence="2">4.2.99.18</ecNumber>
    </recommendedName>
</protein>
<evidence type="ECO:0000256" key="8">
    <source>
        <dbReference type="ARBA" id="ARBA00023295"/>
    </source>
</evidence>
<evidence type="ECO:0000256" key="5">
    <source>
        <dbReference type="ARBA" id="ARBA00023204"/>
    </source>
</evidence>
<dbReference type="GO" id="GO:0006284">
    <property type="term" value="P:base-excision repair"/>
    <property type="evidence" value="ECO:0007669"/>
    <property type="project" value="InterPro"/>
</dbReference>
<comment type="similarity">
    <text evidence="1">Belongs to the type-1 OGG1 family.</text>
</comment>
<dbReference type="InterPro" id="IPR011257">
    <property type="entry name" value="DNA_glycosylase"/>
</dbReference>
<keyword evidence="7" id="KW-0511">Multifunctional enzyme</keyword>
<evidence type="ECO:0000256" key="9">
    <source>
        <dbReference type="ARBA" id="ARBA00044632"/>
    </source>
</evidence>
<dbReference type="EMBL" id="VOGC01000006">
    <property type="protein sequence ID" value="MQN01771.1"/>
    <property type="molecule type" value="Genomic_DNA"/>
</dbReference>
<evidence type="ECO:0000259" key="10">
    <source>
        <dbReference type="SMART" id="SM00478"/>
    </source>
</evidence>
<evidence type="ECO:0000256" key="2">
    <source>
        <dbReference type="ARBA" id="ARBA00012720"/>
    </source>
</evidence>
<comment type="catalytic activity">
    <reaction evidence="9">
        <text>2'-deoxyribonucleotide-(2'-deoxyribose 5'-phosphate)-2'-deoxyribonucleotide-DNA = a 3'-end 2'-deoxyribonucleotide-(2,3-dehydro-2,3-deoxyribose 5'-phosphate)-DNA + a 5'-end 5'-phospho-2'-deoxyribonucleoside-DNA + H(+)</text>
        <dbReference type="Rhea" id="RHEA:66592"/>
        <dbReference type="Rhea" id="RHEA-COMP:13180"/>
        <dbReference type="Rhea" id="RHEA-COMP:16897"/>
        <dbReference type="Rhea" id="RHEA-COMP:17067"/>
        <dbReference type="ChEBI" id="CHEBI:15378"/>
        <dbReference type="ChEBI" id="CHEBI:136412"/>
        <dbReference type="ChEBI" id="CHEBI:157695"/>
        <dbReference type="ChEBI" id="CHEBI:167181"/>
        <dbReference type="EC" id="4.2.99.18"/>
    </reaction>
</comment>
<evidence type="ECO:0000256" key="1">
    <source>
        <dbReference type="ARBA" id="ARBA00010679"/>
    </source>
</evidence>
<keyword evidence="12" id="KW-1185">Reference proteome</keyword>
<feature type="domain" description="HhH-GPD" evidence="10">
    <location>
        <begin position="116"/>
        <end position="282"/>
    </location>
</feature>
<dbReference type="SUPFAM" id="SSF48150">
    <property type="entry name" value="DNA-glycosylase"/>
    <property type="match status" value="1"/>
</dbReference>
<dbReference type="SMART" id="SM00478">
    <property type="entry name" value="ENDO3c"/>
    <property type="match status" value="1"/>
</dbReference>
<gene>
    <name evidence="11" type="ORF">FRC54_07615</name>
</gene>
<sequence>MEKYIAKLGDSIDLKKTADSGQCFRWKETEEGTFRVTAFDRVRYFTQIDSHTISIDCGKDEYNTVWKSYLDADTNYDGIIAKIDPHDSFLTKAGEFGRGIRILRQDPLETLITFIISQRKNIPAIKSCVEKLCQAAGSFIGEFDGEQVFAFPSLVELSGLSCQKCGGEFCSYKKAGLDSCSLGYRMPYIQETVSRLLMNPDLIEYLCQLDDEALYEELLGFKGVGKKVANCTALFGFHRLDFFPIDVWIKRVIDEVYGGTFDDRQYSPYAGVIQQYMFYYGRSKGI</sequence>
<evidence type="ECO:0000256" key="3">
    <source>
        <dbReference type="ARBA" id="ARBA00022763"/>
    </source>
</evidence>
<keyword evidence="3" id="KW-0227">DNA damage</keyword>
<dbReference type="InterPro" id="IPR003265">
    <property type="entry name" value="HhH-GPD_domain"/>
</dbReference>
<reference evidence="11" key="1">
    <citation type="journal article" date="2020" name="Appl. Environ. Microbiol.">
        <title>Medium-Chain Fatty Acid Synthesis by 'Candidatus Weimeria bifida' gen. nov., sp. nov., and 'Candidatus Pseudoramibacter fermentans' sp. nov.</title>
        <authorList>
            <person name="Scarborough M.J."/>
            <person name="Myers K.S."/>
            <person name="Donohue T.J."/>
            <person name="Noguera D.R."/>
        </authorList>
    </citation>
    <scope>NUCLEOTIDE SEQUENCE</scope>
    <source>
        <strain evidence="11">LCO1.1</strain>
    </source>
</reference>
<dbReference type="AlphaFoldDB" id="A0A6N7J1C5"/>
<evidence type="ECO:0000313" key="12">
    <source>
        <dbReference type="Proteomes" id="UP000460257"/>
    </source>
</evidence>
<keyword evidence="6" id="KW-0456">Lyase</keyword>
<dbReference type="Gene3D" id="1.10.1670.10">
    <property type="entry name" value="Helix-hairpin-Helix base-excision DNA repair enzymes (C-terminal)"/>
    <property type="match status" value="1"/>
</dbReference>
<keyword evidence="8" id="KW-0326">Glycosidase</keyword>
<organism evidence="11 12">
    <name type="scientific">Candidatus Weimeria bifida</name>
    <dbReference type="NCBI Taxonomy" id="2599074"/>
    <lineage>
        <taxon>Bacteria</taxon>
        <taxon>Bacillati</taxon>
        <taxon>Bacillota</taxon>
        <taxon>Clostridia</taxon>
        <taxon>Lachnospirales</taxon>
        <taxon>Lachnospiraceae</taxon>
        <taxon>Candidatus Weimeria</taxon>
    </lineage>
</organism>
<evidence type="ECO:0000313" key="11">
    <source>
        <dbReference type="EMBL" id="MQN01771.1"/>
    </source>
</evidence>
<proteinExistence type="inferred from homology"/>
<dbReference type="GO" id="GO:0140078">
    <property type="term" value="F:class I DNA-(apurinic or apyrimidinic site) endonuclease activity"/>
    <property type="evidence" value="ECO:0007669"/>
    <property type="project" value="UniProtKB-EC"/>
</dbReference>